<accession>A0A4P9ZLR8</accession>
<evidence type="ECO:0000313" key="4">
    <source>
        <dbReference type="Proteomes" id="UP000268162"/>
    </source>
</evidence>
<sequence>MKVNAALFLAASATAVVFLATPTVGAPLNKLLDNLLCLNVNLANSGPAGQGSPCGGRSESSDDTDPIVPGKLTPGSPNSELEVIPNVPAELKPVKQPAGASQYLAKAPTAFMDNDDGNSTPSELNDNDEVFDIPELNAADEEPMSNLRDTDSMDNDGMSDSMVDHTMAAELAVKANLKDKPWTMSGASYQAKPAPVPASTSTSPRGQQQQQQ</sequence>
<feature type="signal peptide" evidence="2">
    <location>
        <begin position="1"/>
        <end position="25"/>
    </location>
</feature>
<feature type="chain" id="PRO_5020568505" description="Secreted protein" evidence="2">
    <location>
        <begin position="26"/>
        <end position="212"/>
    </location>
</feature>
<dbReference type="Proteomes" id="UP000268162">
    <property type="component" value="Unassembled WGS sequence"/>
</dbReference>
<evidence type="ECO:0008006" key="5">
    <source>
        <dbReference type="Google" id="ProtNLM"/>
    </source>
</evidence>
<evidence type="ECO:0000313" key="3">
    <source>
        <dbReference type="EMBL" id="RKP33160.1"/>
    </source>
</evidence>
<feature type="region of interest" description="Disordered" evidence="1">
    <location>
        <begin position="179"/>
        <end position="212"/>
    </location>
</feature>
<feature type="compositionally biased region" description="Low complexity" evidence="1">
    <location>
        <begin position="197"/>
        <end position="212"/>
    </location>
</feature>
<proteinExistence type="predicted"/>
<gene>
    <name evidence="3" type="ORF">BJ085DRAFT_37307</name>
</gene>
<keyword evidence="2" id="KW-0732">Signal</keyword>
<evidence type="ECO:0000256" key="1">
    <source>
        <dbReference type="SAM" id="MobiDB-lite"/>
    </source>
</evidence>
<feature type="non-terminal residue" evidence="3">
    <location>
        <position position="212"/>
    </location>
</feature>
<evidence type="ECO:0000256" key="2">
    <source>
        <dbReference type="SAM" id="SignalP"/>
    </source>
</evidence>
<feature type="region of interest" description="Disordered" evidence="1">
    <location>
        <begin position="47"/>
        <end position="81"/>
    </location>
</feature>
<name>A0A4P9ZLR8_9FUNG</name>
<dbReference type="AlphaFoldDB" id="A0A4P9ZLR8"/>
<protein>
    <recommendedName>
        <fullName evidence="5">Secreted protein</fullName>
    </recommendedName>
</protein>
<dbReference type="EMBL" id="ML004290">
    <property type="protein sequence ID" value="RKP33160.1"/>
    <property type="molecule type" value="Genomic_DNA"/>
</dbReference>
<organism evidence="3 4">
    <name type="scientific">Dimargaris cristalligena</name>
    <dbReference type="NCBI Taxonomy" id="215637"/>
    <lineage>
        <taxon>Eukaryota</taxon>
        <taxon>Fungi</taxon>
        <taxon>Fungi incertae sedis</taxon>
        <taxon>Zoopagomycota</taxon>
        <taxon>Kickxellomycotina</taxon>
        <taxon>Dimargaritomycetes</taxon>
        <taxon>Dimargaritales</taxon>
        <taxon>Dimargaritaceae</taxon>
        <taxon>Dimargaris</taxon>
    </lineage>
</organism>
<keyword evidence="4" id="KW-1185">Reference proteome</keyword>
<reference evidence="4" key="1">
    <citation type="journal article" date="2018" name="Nat. Microbiol.">
        <title>Leveraging single-cell genomics to expand the fungal tree of life.</title>
        <authorList>
            <person name="Ahrendt S.R."/>
            <person name="Quandt C.A."/>
            <person name="Ciobanu D."/>
            <person name="Clum A."/>
            <person name="Salamov A."/>
            <person name="Andreopoulos B."/>
            <person name="Cheng J.F."/>
            <person name="Woyke T."/>
            <person name="Pelin A."/>
            <person name="Henrissat B."/>
            <person name="Reynolds N.K."/>
            <person name="Benny G.L."/>
            <person name="Smith M.E."/>
            <person name="James T.Y."/>
            <person name="Grigoriev I.V."/>
        </authorList>
    </citation>
    <scope>NUCLEOTIDE SEQUENCE [LARGE SCALE GENOMIC DNA]</scope>
    <source>
        <strain evidence="4">RSA 468</strain>
    </source>
</reference>